<dbReference type="EMBL" id="VDEP01000106">
    <property type="protein sequence ID" value="KAA1130750.1"/>
    <property type="molecule type" value="Genomic_DNA"/>
</dbReference>
<comment type="caution">
    <text evidence="1">The sequence shown here is derived from an EMBL/GenBank/DDBJ whole genome shotgun (WGS) entry which is preliminary data.</text>
</comment>
<protein>
    <submittedName>
        <fullName evidence="1">Uncharacterized protein</fullName>
    </submittedName>
</protein>
<proteinExistence type="predicted"/>
<name>A0A5B0RY40_PUCGR</name>
<sequence>MYHYQQKPGRKIQKISLNTSGHNVYLRLSRTDSVSLSSPIDSRPVALPRLKSQGAWIEGGRSHRAKSGISEVLCNPRRVPTQHRAIPRRVYASQPAGGGVYAHAELLV</sequence>
<reference evidence="1 2" key="1">
    <citation type="submission" date="2019-05" db="EMBL/GenBank/DDBJ databases">
        <title>Emergence of the Ug99 lineage of the wheat stem rust pathogen through somatic hybridization.</title>
        <authorList>
            <person name="Li F."/>
            <person name="Upadhyaya N.M."/>
            <person name="Sperschneider J."/>
            <person name="Matny O."/>
            <person name="Nguyen-Phuc H."/>
            <person name="Mago R."/>
            <person name="Raley C."/>
            <person name="Miller M.E."/>
            <person name="Silverstein K.A.T."/>
            <person name="Henningsen E."/>
            <person name="Hirsch C.D."/>
            <person name="Visser B."/>
            <person name="Pretorius Z.A."/>
            <person name="Steffenson B.J."/>
            <person name="Schwessinger B."/>
            <person name="Dodds P.N."/>
            <person name="Figueroa M."/>
        </authorList>
    </citation>
    <scope>NUCLEOTIDE SEQUENCE [LARGE SCALE GENOMIC DNA]</scope>
    <source>
        <strain evidence="1 2">Ug99</strain>
    </source>
</reference>
<accession>A0A5B0RY40</accession>
<dbReference type="Proteomes" id="UP000325313">
    <property type="component" value="Unassembled WGS sequence"/>
</dbReference>
<dbReference type="AlphaFoldDB" id="A0A5B0RY40"/>
<evidence type="ECO:0000313" key="2">
    <source>
        <dbReference type="Proteomes" id="UP000325313"/>
    </source>
</evidence>
<evidence type="ECO:0000313" key="1">
    <source>
        <dbReference type="EMBL" id="KAA1130750.1"/>
    </source>
</evidence>
<gene>
    <name evidence="1" type="ORF">PGTUg99_012122</name>
</gene>
<organism evidence="1 2">
    <name type="scientific">Puccinia graminis f. sp. tritici</name>
    <dbReference type="NCBI Taxonomy" id="56615"/>
    <lineage>
        <taxon>Eukaryota</taxon>
        <taxon>Fungi</taxon>
        <taxon>Dikarya</taxon>
        <taxon>Basidiomycota</taxon>
        <taxon>Pucciniomycotina</taxon>
        <taxon>Pucciniomycetes</taxon>
        <taxon>Pucciniales</taxon>
        <taxon>Pucciniaceae</taxon>
        <taxon>Puccinia</taxon>
    </lineage>
</organism>